<dbReference type="SUPFAM" id="SSF46785">
    <property type="entry name" value="Winged helix' DNA-binding domain"/>
    <property type="match status" value="1"/>
</dbReference>
<organism evidence="2">
    <name type="scientific">Aeromonas hydrophila</name>
    <dbReference type="NCBI Taxonomy" id="644"/>
    <lineage>
        <taxon>Bacteria</taxon>
        <taxon>Pseudomonadati</taxon>
        <taxon>Pseudomonadota</taxon>
        <taxon>Gammaproteobacteria</taxon>
        <taxon>Aeromonadales</taxon>
        <taxon>Aeromonadaceae</taxon>
        <taxon>Aeromonas</taxon>
    </lineage>
</organism>
<reference evidence="2" key="1">
    <citation type="submission" date="2019-05" db="EMBL/GenBank/DDBJ databases">
        <authorList>
            <person name="Perez Valdespino A."/>
            <person name="Curiel Quesada E."/>
            <person name="Perez Garcia D."/>
        </authorList>
    </citation>
    <scope>NUCLEOTIDE SEQUENCE</scope>
    <source>
        <strain evidence="2">RO13</strain>
        <plasmid evidence="2">pAerX</plasmid>
    </source>
</reference>
<dbReference type="InterPro" id="IPR036390">
    <property type="entry name" value="WH_DNA-bd_sf"/>
</dbReference>
<dbReference type="AlphaFoldDB" id="A0A857JS82"/>
<dbReference type="EMBL" id="MK962690">
    <property type="protein sequence ID" value="QHJ90260.1"/>
    <property type="molecule type" value="Genomic_DNA"/>
</dbReference>
<accession>A0A857JS82</accession>
<geneLocation type="plasmid" evidence="2">
    <name>pAerX</name>
</geneLocation>
<dbReference type="RefSeq" id="WP_202979399.1">
    <property type="nucleotide sequence ID" value="NZ_MK962690.1"/>
</dbReference>
<keyword evidence="2" id="KW-0614">Plasmid</keyword>
<dbReference type="InterPro" id="IPR036388">
    <property type="entry name" value="WH-like_DNA-bd_sf"/>
</dbReference>
<sequence>MAKEPKKEKKEGELTSLENKWGKEGLSFGWTGVPNILIERQQALGLTPIEVNILLILMKYWREAGNHPYPSKRTIGEMVGKEESTIRRCMASLERKGLIQRNAHFLSLGGQSSNKYVMDGLVSKLEEEARGLKKLRESRKTEDASMRRGAPIPMK</sequence>
<name>A0A857JS82_AERHY</name>
<evidence type="ECO:0000256" key="1">
    <source>
        <dbReference type="SAM" id="MobiDB-lite"/>
    </source>
</evidence>
<evidence type="ECO:0000313" key="2">
    <source>
        <dbReference type="EMBL" id="QHJ90260.1"/>
    </source>
</evidence>
<dbReference type="Gene3D" id="1.10.10.10">
    <property type="entry name" value="Winged helix-like DNA-binding domain superfamily/Winged helix DNA-binding domain"/>
    <property type="match status" value="1"/>
</dbReference>
<protein>
    <submittedName>
        <fullName evidence="2">Helix-turn-helix domain antitoxin</fullName>
    </submittedName>
</protein>
<feature type="region of interest" description="Disordered" evidence="1">
    <location>
        <begin position="133"/>
        <end position="155"/>
    </location>
</feature>
<dbReference type="Pfam" id="PF13730">
    <property type="entry name" value="HTH_36"/>
    <property type="match status" value="1"/>
</dbReference>
<feature type="compositionally biased region" description="Basic and acidic residues" evidence="1">
    <location>
        <begin position="133"/>
        <end position="146"/>
    </location>
</feature>
<proteinExistence type="predicted"/>